<protein>
    <recommendedName>
        <fullName evidence="8">50S ribosomal protein L17</fullName>
    </recommendedName>
</protein>
<feature type="region of interest" description="Disordered" evidence="5">
    <location>
        <begin position="166"/>
        <end position="201"/>
    </location>
</feature>
<dbReference type="Proteomes" id="UP001295684">
    <property type="component" value="Unassembled WGS sequence"/>
</dbReference>
<evidence type="ECO:0000313" key="7">
    <source>
        <dbReference type="Proteomes" id="UP001295684"/>
    </source>
</evidence>
<proteinExistence type="inferred from homology"/>
<evidence type="ECO:0000256" key="5">
    <source>
        <dbReference type="SAM" id="MobiDB-lite"/>
    </source>
</evidence>
<evidence type="ECO:0000256" key="1">
    <source>
        <dbReference type="ARBA" id="ARBA00008777"/>
    </source>
</evidence>
<evidence type="ECO:0000313" key="6">
    <source>
        <dbReference type="EMBL" id="CAI2375106.1"/>
    </source>
</evidence>
<comment type="caution">
    <text evidence="6">The sequence shown here is derived from an EMBL/GenBank/DDBJ whole genome shotgun (WGS) entry which is preliminary data.</text>
</comment>
<keyword evidence="7" id="KW-1185">Reference proteome</keyword>
<evidence type="ECO:0000256" key="2">
    <source>
        <dbReference type="ARBA" id="ARBA00022980"/>
    </source>
</evidence>
<dbReference type="GO" id="GO:0003735">
    <property type="term" value="F:structural constituent of ribosome"/>
    <property type="evidence" value="ECO:0007669"/>
    <property type="project" value="InterPro"/>
</dbReference>
<organism evidence="6 7">
    <name type="scientific">Euplotes crassus</name>
    <dbReference type="NCBI Taxonomy" id="5936"/>
    <lineage>
        <taxon>Eukaryota</taxon>
        <taxon>Sar</taxon>
        <taxon>Alveolata</taxon>
        <taxon>Ciliophora</taxon>
        <taxon>Intramacronucleata</taxon>
        <taxon>Spirotrichea</taxon>
        <taxon>Hypotrichia</taxon>
        <taxon>Euplotida</taxon>
        <taxon>Euplotidae</taxon>
        <taxon>Moneuplotes</taxon>
    </lineage>
</organism>
<accession>A0AAD1XLS6</accession>
<dbReference type="Gene3D" id="3.90.1030.10">
    <property type="entry name" value="Ribosomal protein L17"/>
    <property type="match status" value="1"/>
</dbReference>
<reference evidence="6" key="1">
    <citation type="submission" date="2023-07" db="EMBL/GenBank/DDBJ databases">
        <authorList>
            <consortium name="AG Swart"/>
            <person name="Singh M."/>
            <person name="Singh A."/>
            <person name="Seah K."/>
            <person name="Emmerich C."/>
        </authorList>
    </citation>
    <scope>NUCLEOTIDE SEQUENCE</scope>
    <source>
        <strain evidence="6">DP1</strain>
    </source>
</reference>
<dbReference type="PANTHER" id="PTHR14413">
    <property type="entry name" value="RIBOSOMAL PROTEIN L17"/>
    <property type="match status" value="1"/>
</dbReference>
<dbReference type="EMBL" id="CAMPGE010016556">
    <property type="protein sequence ID" value="CAI2375106.1"/>
    <property type="molecule type" value="Genomic_DNA"/>
</dbReference>
<feature type="compositionally biased region" description="Basic and acidic residues" evidence="5">
    <location>
        <begin position="182"/>
        <end position="194"/>
    </location>
</feature>
<dbReference type="PANTHER" id="PTHR14413:SF16">
    <property type="entry name" value="LARGE RIBOSOMAL SUBUNIT PROTEIN BL17M"/>
    <property type="match status" value="1"/>
</dbReference>
<evidence type="ECO:0000256" key="4">
    <source>
        <dbReference type="RuleBase" id="RU000660"/>
    </source>
</evidence>
<evidence type="ECO:0000256" key="3">
    <source>
        <dbReference type="ARBA" id="ARBA00023274"/>
    </source>
</evidence>
<comment type="similarity">
    <text evidence="1 4">Belongs to the bacterial ribosomal protein bL17 family.</text>
</comment>
<dbReference type="InterPro" id="IPR036373">
    <property type="entry name" value="Ribosomal_bL17_sf"/>
</dbReference>
<dbReference type="SUPFAM" id="SSF64263">
    <property type="entry name" value="Prokaryotic ribosomal protein L17"/>
    <property type="match status" value="1"/>
</dbReference>
<sequence>MRHKFKVKQFGRRKKHRDAMFRNLVQELVLHERIYTTYTKAMYMRPLAEFVINKAKGDTRKAHHHLGKIFYKRDAKLKAMRELAPRFKDQNGGYVRVVKSHIRRGDKAQMAYIEYIGNSIEIFEEENRIREQETKNLPSFWEWEMKILEQEREFYENEIMRLTGQTTEAPQIEDTQEEVDDQVDHPKEETKDDETQTTQKESVKAEDLYTQNLVKNASSPIVDMSGSTLSQLSVSVANQIKHLEKNINRVEMDIELHIKEKDNKNYGRHFEPF</sequence>
<name>A0AAD1XLS6_EUPCR</name>
<keyword evidence="3 4" id="KW-0687">Ribonucleoprotein</keyword>
<gene>
    <name evidence="6" type="ORF">ECRASSUSDP1_LOCUS16466</name>
</gene>
<dbReference type="GO" id="GO:0015934">
    <property type="term" value="C:large ribosomal subunit"/>
    <property type="evidence" value="ECO:0007669"/>
    <property type="project" value="TreeGrafter"/>
</dbReference>
<dbReference type="NCBIfam" id="TIGR00059">
    <property type="entry name" value="L17"/>
    <property type="match status" value="1"/>
</dbReference>
<dbReference type="Pfam" id="PF01196">
    <property type="entry name" value="Ribosomal_L17"/>
    <property type="match status" value="1"/>
</dbReference>
<evidence type="ECO:0008006" key="8">
    <source>
        <dbReference type="Google" id="ProtNLM"/>
    </source>
</evidence>
<keyword evidence="2 4" id="KW-0689">Ribosomal protein</keyword>
<dbReference type="AlphaFoldDB" id="A0AAD1XLS6"/>
<dbReference type="GO" id="GO:0006412">
    <property type="term" value="P:translation"/>
    <property type="evidence" value="ECO:0007669"/>
    <property type="project" value="InterPro"/>
</dbReference>
<dbReference type="InterPro" id="IPR000456">
    <property type="entry name" value="Ribosomal_bL17"/>
</dbReference>